<comment type="similarity">
    <text evidence="3 12">Belongs to the ELL/occludin family.</text>
</comment>
<dbReference type="STRING" id="8355.A0A1L8HY34"/>
<evidence type="ECO:0000256" key="2">
    <source>
        <dbReference type="ARBA" id="ARBA00004651"/>
    </source>
</evidence>
<dbReference type="GO" id="GO:0016324">
    <property type="term" value="C:apical plasma membrane"/>
    <property type="evidence" value="ECO:0000318"/>
    <property type="project" value="GO_Central"/>
</dbReference>
<dbReference type="GO" id="GO:0031410">
    <property type="term" value="C:cytoplasmic vesicle"/>
    <property type="evidence" value="ECO:0000318"/>
    <property type="project" value="GO_Central"/>
</dbReference>
<dbReference type="Gene3D" id="6.10.140.340">
    <property type="match status" value="1"/>
</dbReference>
<evidence type="ECO:0000256" key="10">
    <source>
        <dbReference type="ARBA" id="ARBA00023136"/>
    </source>
</evidence>
<name>A0A1L8HY34_XENLA</name>
<evidence type="ECO:0000256" key="8">
    <source>
        <dbReference type="ARBA" id="ARBA00022989"/>
    </source>
</evidence>
<evidence type="ECO:0000259" key="13">
    <source>
        <dbReference type="PROSITE" id="PS51225"/>
    </source>
</evidence>
<dbReference type="CTD" id="108695299"/>
<comment type="subcellular location">
    <subcellularLocation>
        <location evidence="1">Cell junction</location>
        <location evidence="1">Tight junction</location>
    </subcellularLocation>
    <subcellularLocation>
        <location evidence="2">Cell membrane</location>
        <topology evidence="2">Multi-pass membrane protein</topology>
    </subcellularLocation>
</comment>
<evidence type="ECO:0000256" key="12">
    <source>
        <dbReference type="PROSITE-ProRule" id="PRU01324"/>
    </source>
</evidence>
<evidence type="ECO:0000313" key="15">
    <source>
        <dbReference type="Proteomes" id="UP000186698"/>
    </source>
</evidence>
<keyword evidence="7" id="KW-0965">Cell junction</keyword>
<dbReference type="AlphaFoldDB" id="A0A1L8HY34"/>
<organism evidence="15 16">
    <name type="scientific">Xenopus laevis</name>
    <name type="common">African clawed frog</name>
    <dbReference type="NCBI Taxonomy" id="8355"/>
    <lineage>
        <taxon>Eukaryota</taxon>
        <taxon>Metazoa</taxon>
        <taxon>Chordata</taxon>
        <taxon>Craniata</taxon>
        <taxon>Vertebrata</taxon>
        <taxon>Euteleostomi</taxon>
        <taxon>Amphibia</taxon>
        <taxon>Batrachia</taxon>
        <taxon>Anura</taxon>
        <taxon>Pipoidea</taxon>
        <taxon>Pipidae</taxon>
        <taxon>Xenopodinae</taxon>
        <taxon>Xenopus</taxon>
        <taxon>Xenopus</taxon>
    </lineage>
</organism>
<dbReference type="SUPFAM" id="SSF144292">
    <property type="entry name" value="occludin/ELL-like"/>
    <property type="match status" value="1"/>
</dbReference>
<dbReference type="PANTHER" id="PTHR23288:SF41">
    <property type="entry name" value="OCCLUDIN_ELL DOMAIN-CONTAINING PROTEIN 1 ISOFORM X1"/>
    <property type="match status" value="1"/>
</dbReference>
<evidence type="ECO:0000256" key="4">
    <source>
        <dbReference type="ARBA" id="ARBA00022427"/>
    </source>
</evidence>
<evidence type="ECO:0000256" key="6">
    <source>
        <dbReference type="ARBA" id="ARBA00022692"/>
    </source>
</evidence>
<evidence type="ECO:0000313" key="16">
    <source>
        <dbReference type="RefSeq" id="XP_041418880.1"/>
    </source>
</evidence>
<keyword evidence="6 11" id="KW-0812">Transmembrane</keyword>
<keyword evidence="5" id="KW-1003">Cell membrane</keyword>
<keyword evidence="4" id="KW-0796">Tight junction</keyword>
<dbReference type="PaxDb" id="8355-A0A1L8HY34"/>
<dbReference type="OrthoDB" id="6284217at2759"/>
<dbReference type="InterPro" id="IPR008253">
    <property type="entry name" value="Marvel"/>
</dbReference>
<dbReference type="InterPro" id="IPR031176">
    <property type="entry name" value="ELL/occludin"/>
</dbReference>
<feature type="domain" description="OCEL" evidence="14">
    <location>
        <begin position="414"/>
        <end position="525"/>
    </location>
</feature>
<evidence type="ECO:0000256" key="1">
    <source>
        <dbReference type="ARBA" id="ARBA00004435"/>
    </source>
</evidence>
<dbReference type="Pfam" id="PF07303">
    <property type="entry name" value="Occludin_ELL"/>
    <property type="match status" value="1"/>
</dbReference>
<accession>A0A1L8HY34</accession>
<dbReference type="Proteomes" id="UP000186698">
    <property type="component" value="Chromosome 1L"/>
</dbReference>
<dbReference type="GO" id="GO:0070830">
    <property type="term" value="P:bicellular tight junction assembly"/>
    <property type="evidence" value="ECO:0000318"/>
    <property type="project" value="GO_Central"/>
</dbReference>
<evidence type="ECO:0000259" key="14">
    <source>
        <dbReference type="PROSITE" id="PS51980"/>
    </source>
</evidence>
<keyword evidence="8" id="KW-1133">Transmembrane helix</keyword>
<keyword evidence="9" id="KW-0175">Coiled coil</keyword>
<dbReference type="PANTHER" id="PTHR23288">
    <property type="entry name" value="OCCLUDIN AND RNA POLYMERASE II ELONGATION FACTOR ELL"/>
    <property type="match status" value="1"/>
</dbReference>
<dbReference type="Pfam" id="PF01284">
    <property type="entry name" value="MARVEL"/>
    <property type="match status" value="1"/>
</dbReference>
<feature type="domain" description="MARVEL" evidence="13">
    <location>
        <begin position="176"/>
        <end position="346"/>
    </location>
</feature>
<dbReference type="PROSITE" id="PS51225">
    <property type="entry name" value="MARVEL"/>
    <property type="match status" value="1"/>
</dbReference>
<evidence type="ECO:0000256" key="3">
    <source>
        <dbReference type="ARBA" id="ARBA00009171"/>
    </source>
</evidence>
<evidence type="ECO:0000256" key="9">
    <source>
        <dbReference type="ARBA" id="ARBA00023054"/>
    </source>
</evidence>
<evidence type="ECO:0000256" key="7">
    <source>
        <dbReference type="ARBA" id="ARBA00022949"/>
    </source>
</evidence>
<dbReference type="OMA" id="IHATRQR"/>
<dbReference type="GO" id="GO:0005923">
    <property type="term" value="C:bicellular tight junction"/>
    <property type="evidence" value="ECO:0000318"/>
    <property type="project" value="GO_Central"/>
</dbReference>
<dbReference type="RefSeq" id="XP_041418880.1">
    <property type="nucleotide sequence ID" value="XM_041562946.1"/>
</dbReference>
<gene>
    <name evidence="16" type="primary">ocel1.L</name>
</gene>
<sequence>MSSIPGLSEKERDRKPAEKYAAYKGVSRYSDEKTHWGDTPSFSFDYYDKDTQRGSVISQHQHDTKLEDLRPVRRFLPDSFKSFFRRSRNKGEPLTARNLGIDHCSPPVTPLLDNFSRESSLGDKKDLATSLSSSLKCSQEFPVNKQIDSLPRKSEASTSYEEKVEAYTLKYSYMKSWPGLLRIMAGVQLILGGMAFACTCAYIQKDYQWYNLFGTGLQKTLPGGYSYYGPMTPFVMVVTSLVWLTTLILLGLGLTMYYKTILLDSHWWPLTEFGINIVMFLLYMAAGIAYVNDINRGGLCYSVFAVNPLMVAFCRVEGGQVAAIAFLFFNMFLYMVSSFVCLKMWRHEQRRRTAGKVQRIDRPKRIVFQDEVEHLRGAKGIVTKTIHFSEKGSDTGPLNRSIPYGHRPKPHVVPDYLLKYPEIHTAEERESYKAVFNDQYSEYKDLHAEVKAAMVKFKELDIMMDKLTRGPQSKTAPERIQVIAQKYEKKKNEPTFIEKKERCIYLKGKLTHIKKQIQAFDLHQGTVYF</sequence>
<dbReference type="KEGG" id="xla:108695299"/>
<dbReference type="PROSITE" id="PS51980">
    <property type="entry name" value="OCEL"/>
    <property type="match status" value="1"/>
</dbReference>
<dbReference type="GeneID" id="108695299"/>
<keyword evidence="10 11" id="KW-0472">Membrane</keyword>
<dbReference type="InterPro" id="IPR010844">
    <property type="entry name" value="Occludin_ELL"/>
</dbReference>
<proteinExistence type="inferred from homology"/>
<reference evidence="16" key="1">
    <citation type="submission" date="2025-08" db="UniProtKB">
        <authorList>
            <consortium name="RefSeq"/>
        </authorList>
    </citation>
    <scope>IDENTIFICATION</scope>
    <source>
        <strain evidence="16">J_2021</strain>
        <tissue evidence="16">Erythrocytes</tissue>
    </source>
</reference>
<protein>
    <submittedName>
        <fullName evidence="16">MARVEL domain-containing protein 2 isoform X1</fullName>
    </submittedName>
</protein>
<keyword evidence="15" id="KW-1185">Reference proteome</keyword>
<evidence type="ECO:0000256" key="5">
    <source>
        <dbReference type="ARBA" id="ARBA00022475"/>
    </source>
</evidence>
<evidence type="ECO:0000256" key="11">
    <source>
        <dbReference type="PROSITE-ProRule" id="PRU00581"/>
    </source>
</evidence>